<dbReference type="Proteomes" id="UP001279734">
    <property type="component" value="Unassembled WGS sequence"/>
</dbReference>
<protein>
    <submittedName>
        <fullName evidence="2">Uncharacterized protein</fullName>
    </submittedName>
</protein>
<gene>
    <name evidence="2" type="ORF">Nepgr_008630</name>
</gene>
<comment type="caution">
    <text evidence="2">The sequence shown here is derived from an EMBL/GenBank/DDBJ whole genome shotgun (WGS) entry which is preliminary data.</text>
</comment>
<sequence length="93" mass="10531">MVETEPTMIRPTLSQIPRIAVINAPNCIGIIMMLKLQGCCWYHQTMSLLFCTARLPGMLVILLTRVTVMVGFLFRCRFSGSLEREELKLLSLA</sequence>
<reference evidence="2" key="1">
    <citation type="submission" date="2023-05" db="EMBL/GenBank/DDBJ databases">
        <title>Nepenthes gracilis genome sequencing.</title>
        <authorList>
            <person name="Fukushima K."/>
        </authorList>
    </citation>
    <scope>NUCLEOTIDE SEQUENCE</scope>
    <source>
        <strain evidence="2">SING2019-196</strain>
    </source>
</reference>
<feature type="transmembrane region" description="Helical" evidence="1">
    <location>
        <begin position="55"/>
        <end position="74"/>
    </location>
</feature>
<accession>A0AAD3S9E9</accession>
<evidence type="ECO:0000313" key="2">
    <source>
        <dbReference type="EMBL" id="GMH06790.1"/>
    </source>
</evidence>
<keyword evidence="1" id="KW-0812">Transmembrane</keyword>
<evidence type="ECO:0000313" key="3">
    <source>
        <dbReference type="Proteomes" id="UP001279734"/>
    </source>
</evidence>
<organism evidence="2 3">
    <name type="scientific">Nepenthes gracilis</name>
    <name type="common">Slender pitcher plant</name>
    <dbReference type="NCBI Taxonomy" id="150966"/>
    <lineage>
        <taxon>Eukaryota</taxon>
        <taxon>Viridiplantae</taxon>
        <taxon>Streptophyta</taxon>
        <taxon>Embryophyta</taxon>
        <taxon>Tracheophyta</taxon>
        <taxon>Spermatophyta</taxon>
        <taxon>Magnoliopsida</taxon>
        <taxon>eudicotyledons</taxon>
        <taxon>Gunneridae</taxon>
        <taxon>Pentapetalae</taxon>
        <taxon>Caryophyllales</taxon>
        <taxon>Nepenthaceae</taxon>
        <taxon>Nepenthes</taxon>
    </lineage>
</organism>
<evidence type="ECO:0000256" key="1">
    <source>
        <dbReference type="SAM" id="Phobius"/>
    </source>
</evidence>
<dbReference type="AlphaFoldDB" id="A0AAD3S9E9"/>
<dbReference type="EMBL" id="BSYO01000006">
    <property type="protein sequence ID" value="GMH06790.1"/>
    <property type="molecule type" value="Genomic_DNA"/>
</dbReference>
<keyword evidence="1" id="KW-0472">Membrane</keyword>
<name>A0AAD3S9E9_NEPGR</name>
<keyword evidence="1" id="KW-1133">Transmembrane helix</keyword>
<keyword evidence="3" id="KW-1185">Reference proteome</keyword>
<proteinExistence type="predicted"/>